<protein>
    <submittedName>
        <fullName evidence="2">Transglycosylase SLT domain-containing protein</fullName>
    </submittedName>
</protein>
<comment type="caution">
    <text evidence="2">The sequence shown here is derived from an EMBL/GenBank/DDBJ whole genome shotgun (WGS) entry which is preliminary data.</text>
</comment>
<organism evidence="2 3">
    <name type="scientific">Autumnicola patrickiae</name>
    <dbReference type="NCBI Taxonomy" id="3075591"/>
    <lineage>
        <taxon>Bacteria</taxon>
        <taxon>Pseudomonadati</taxon>
        <taxon>Bacteroidota</taxon>
        <taxon>Flavobacteriia</taxon>
        <taxon>Flavobacteriales</taxon>
        <taxon>Flavobacteriaceae</taxon>
        <taxon>Autumnicola</taxon>
    </lineage>
</organism>
<reference evidence="2 3" key="1">
    <citation type="submission" date="2023-09" db="EMBL/GenBank/DDBJ databases">
        <authorList>
            <person name="Rey-Velasco X."/>
        </authorList>
    </citation>
    <scope>NUCLEOTIDE SEQUENCE [LARGE SCALE GENOMIC DNA]</scope>
    <source>
        <strain evidence="2 3">F188</strain>
    </source>
</reference>
<sequence>MLIYEENVPSSYRAPFIAKVQEVSSRLGINPNWLMAIMNWESARTFSPSVKNPLSSATGLIQFMRDTAIDLGTTVEQLAQMSAVDQLEWVYRYYARYRSKLNSYTDLYLTTFYPVAVGKPSNFVLGTSDSRIRAIAKSNPAFDVNKDLKITKGEIEQVMLRKIPSNWINEFKKKTAR</sequence>
<dbReference type="InterPro" id="IPR023346">
    <property type="entry name" value="Lysozyme-like_dom_sf"/>
</dbReference>
<evidence type="ECO:0000259" key="1">
    <source>
        <dbReference type="Pfam" id="PF01464"/>
    </source>
</evidence>
<dbReference type="SUPFAM" id="SSF53955">
    <property type="entry name" value="Lysozyme-like"/>
    <property type="match status" value="1"/>
</dbReference>
<dbReference type="Pfam" id="PF01464">
    <property type="entry name" value="SLT"/>
    <property type="match status" value="1"/>
</dbReference>
<evidence type="ECO:0000313" key="3">
    <source>
        <dbReference type="Proteomes" id="UP001261624"/>
    </source>
</evidence>
<accession>A0ABU3E057</accession>
<dbReference type="Proteomes" id="UP001261624">
    <property type="component" value="Unassembled WGS sequence"/>
</dbReference>
<dbReference type="EMBL" id="JAVRHM010000005">
    <property type="protein sequence ID" value="MDT0689374.1"/>
    <property type="molecule type" value="Genomic_DNA"/>
</dbReference>
<dbReference type="InterPro" id="IPR008258">
    <property type="entry name" value="Transglycosylase_SLT_dom_1"/>
</dbReference>
<evidence type="ECO:0000313" key="2">
    <source>
        <dbReference type="EMBL" id="MDT0689374.1"/>
    </source>
</evidence>
<dbReference type="RefSeq" id="WP_311682868.1">
    <property type="nucleotide sequence ID" value="NZ_JAVRHM010000005.1"/>
</dbReference>
<proteinExistence type="predicted"/>
<name>A0ABU3E057_9FLAO</name>
<gene>
    <name evidence="2" type="ORF">RM549_06225</name>
</gene>
<feature type="domain" description="Transglycosylase SLT" evidence="1">
    <location>
        <begin position="21"/>
        <end position="76"/>
    </location>
</feature>
<dbReference type="Gene3D" id="1.10.530.10">
    <property type="match status" value="1"/>
</dbReference>
<keyword evidence="3" id="KW-1185">Reference proteome</keyword>